<gene>
    <name evidence="1" type="ORF">QFC21_003187</name>
</gene>
<evidence type="ECO:0000313" key="2">
    <source>
        <dbReference type="Proteomes" id="UP001227268"/>
    </source>
</evidence>
<sequence>MGAAIAALFAACEGPVIDKTLATRAIRDGFSNMAPKPWNSKRCLLDNQSRLPGELLAPSDLTLAFRNTLGLKGLAAYTHTFARLPQVAPDWEALALSTTGQRARR</sequence>
<dbReference type="EMBL" id="JASBWT010000009">
    <property type="protein sequence ID" value="KAJ9101847.1"/>
    <property type="molecule type" value="Genomic_DNA"/>
</dbReference>
<comment type="caution">
    <text evidence="1">The sequence shown here is derived from an EMBL/GenBank/DDBJ whole genome shotgun (WGS) entry which is preliminary data.</text>
</comment>
<reference evidence="1" key="1">
    <citation type="submission" date="2023-04" db="EMBL/GenBank/DDBJ databases">
        <title>Draft Genome sequencing of Naganishia species isolated from polar environments using Oxford Nanopore Technology.</title>
        <authorList>
            <person name="Leo P."/>
            <person name="Venkateswaran K."/>
        </authorList>
    </citation>
    <scope>NUCLEOTIDE SEQUENCE</scope>
    <source>
        <strain evidence="1">MNA-CCFEE 5423</strain>
    </source>
</reference>
<protein>
    <submittedName>
        <fullName evidence="1">Uncharacterized protein</fullName>
    </submittedName>
</protein>
<name>A0ACC2VSH9_9TREE</name>
<proteinExistence type="predicted"/>
<organism evidence="1 2">
    <name type="scientific">Naganishia friedmannii</name>
    <dbReference type="NCBI Taxonomy" id="89922"/>
    <lineage>
        <taxon>Eukaryota</taxon>
        <taxon>Fungi</taxon>
        <taxon>Dikarya</taxon>
        <taxon>Basidiomycota</taxon>
        <taxon>Agaricomycotina</taxon>
        <taxon>Tremellomycetes</taxon>
        <taxon>Filobasidiales</taxon>
        <taxon>Filobasidiaceae</taxon>
        <taxon>Naganishia</taxon>
    </lineage>
</organism>
<accession>A0ACC2VSH9</accession>
<evidence type="ECO:0000313" key="1">
    <source>
        <dbReference type="EMBL" id="KAJ9101847.1"/>
    </source>
</evidence>
<dbReference type="Proteomes" id="UP001227268">
    <property type="component" value="Unassembled WGS sequence"/>
</dbReference>
<keyword evidence="2" id="KW-1185">Reference proteome</keyword>